<keyword evidence="1" id="KW-0560">Oxidoreductase</keyword>
<evidence type="ECO:0000259" key="3">
    <source>
        <dbReference type="Pfam" id="PF01494"/>
    </source>
</evidence>
<dbReference type="InterPro" id="IPR002938">
    <property type="entry name" value="FAD-bd"/>
</dbReference>
<protein>
    <submittedName>
        <fullName evidence="5">Aste57867_16989 protein</fullName>
    </submittedName>
</protein>
<sequence length="434" mass="46603">MALDILVLGGGIAGCMTAFALHKKGFRPVVYEQAAAFTSLGGGFTLQSNGLHVLDHFGLLDDVRAVGNSESDMATFYNLRGGTPIASFDLSSPAAPSAASKPSCHLLRAKLHQLLLAKLHAAGIPLHTGKKVTAVLERVDAVDVAFADGTHATGHLVVGADGVHSSVRRLVFGDHLKATFTGAIGYLGVVDIDDSATAARTWRYFSNLAFLNDTRTKRFALVMNTTTTSSQLCFAIMENQTQALSTDDTWRPYSNLPAEAARLADHAAAWGMPAHFVELVRRVTRLTPVSIYEVPHLDAYATARVVLVGDAAHGMRPDLGQGVNCALEDAGVLAELLARVAPAPSNNLPVTARALQLYNGMRLPRGQSLVAEAKARNERNHTPSAVGAFLHQRMLKFLAFLGHFGIRPLVNQALAYDFMAQVDNALRLDEHVWT</sequence>
<gene>
    <name evidence="5" type="primary">Aste57867_16989</name>
    <name evidence="4" type="ORF">As57867_016931</name>
    <name evidence="5" type="ORF">ASTE57867_16989</name>
</gene>
<dbReference type="PANTHER" id="PTHR13789:SF309">
    <property type="entry name" value="PUTATIVE (AFU_ORTHOLOGUE AFUA_6G14510)-RELATED"/>
    <property type="match status" value="1"/>
</dbReference>
<dbReference type="InterPro" id="IPR050493">
    <property type="entry name" value="FAD-dep_Monooxygenase_BioMet"/>
</dbReference>
<evidence type="ECO:0000313" key="4">
    <source>
        <dbReference type="EMBL" id="KAF0691855.1"/>
    </source>
</evidence>
<dbReference type="Pfam" id="PF01494">
    <property type="entry name" value="FAD_binding_3"/>
    <property type="match status" value="1"/>
</dbReference>
<dbReference type="GO" id="GO:0004497">
    <property type="term" value="F:monooxygenase activity"/>
    <property type="evidence" value="ECO:0007669"/>
    <property type="project" value="UniProtKB-KW"/>
</dbReference>
<evidence type="ECO:0000256" key="1">
    <source>
        <dbReference type="ARBA" id="ARBA00023002"/>
    </source>
</evidence>
<organism evidence="5 6">
    <name type="scientific">Aphanomyces stellatus</name>
    <dbReference type="NCBI Taxonomy" id="120398"/>
    <lineage>
        <taxon>Eukaryota</taxon>
        <taxon>Sar</taxon>
        <taxon>Stramenopiles</taxon>
        <taxon>Oomycota</taxon>
        <taxon>Saprolegniomycetes</taxon>
        <taxon>Saprolegniales</taxon>
        <taxon>Verrucalvaceae</taxon>
        <taxon>Aphanomyces</taxon>
    </lineage>
</organism>
<dbReference type="PANTHER" id="PTHR13789">
    <property type="entry name" value="MONOOXYGENASE"/>
    <property type="match status" value="1"/>
</dbReference>
<dbReference type="GO" id="GO:0071949">
    <property type="term" value="F:FAD binding"/>
    <property type="evidence" value="ECO:0007669"/>
    <property type="project" value="InterPro"/>
</dbReference>
<dbReference type="EMBL" id="CAADRA010006035">
    <property type="protein sequence ID" value="VFT93750.1"/>
    <property type="molecule type" value="Genomic_DNA"/>
</dbReference>
<dbReference type="PRINTS" id="PR00420">
    <property type="entry name" value="RNGMNOXGNASE"/>
</dbReference>
<feature type="domain" description="FAD-binding" evidence="3">
    <location>
        <begin position="4"/>
        <end position="342"/>
    </location>
</feature>
<keyword evidence="2" id="KW-0503">Monooxygenase</keyword>
<evidence type="ECO:0000256" key="2">
    <source>
        <dbReference type="ARBA" id="ARBA00023033"/>
    </source>
</evidence>
<dbReference type="AlphaFoldDB" id="A0A485L725"/>
<dbReference type="Gene3D" id="3.50.50.60">
    <property type="entry name" value="FAD/NAD(P)-binding domain"/>
    <property type="match status" value="1"/>
</dbReference>
<keyword evidence="6" id="KW-1185">Reference proteome</keyword>
<dbReference type="Proteomes" id="UP000332933">
    <property type="component" value="Unassembled WGS sequence"/>
</dbReference>
<dbReference type="InterPro" id="IPR036188">
    <property type="entry name" value="FAD/NAD-bd_sf"/>
</dbReference>
<dbReference type="OrthoDB" id="44631at2759"/>
<reference evidence="5 6" key="1">
    <citation type="submission" date="2019-03" db="EMBL/GenBank/DDBJ databases">
        <authorList>
            <person name="Gaulin E."/>
            <person name="Dumas B."/>
        </authorList>
    </citation>
    <scope>NUCLEOTIDE SEQUENCE [LARGE SCALE GENOMIC DNA]</scope>
    <source>
        <strain evidence="5">CBS 568.67</strain>
    </source>
</reference>
<dbReference type="SUPFAM" id="SSF51905">
    <property type="entry name" value="FAD/NAD(P)-binding domain"/>
    <property type="match status" value="1"/>
</dbReference>
<reference evidence="4" key="2">
    <citation type="submission" date="2019-06" db="EMBL/GenBank/DDBJ databases">
        <title>Genomics analysis of Aphanomyces spp. identifies a new class of oomycete effector associated with host adaptation.</title>
        <authorList>
            <person name="Gaulin E."/>
        </authorList>
    </citation>
    <scope>NUCLEOTIDE SEQUENCE</scope>
    <source>
        <strain evidence="4">CBS 578.67</strain>
    </source>
</reference>
<dbReference type="EMBL" id="VJMH01006014">
    <property type="protein sequence ID" value="KAF0691855.1"/>
    <property type="molecule type" value="Genomic_DNA"/>
</dbReference>
<accession>A0A485L725</accession>
<evidence type="ECO:0000313" key="6">
    <source>
        <dbReference type="Proteomes" id="UP000332933"/>
    </source>
</evidence>
<evidence type="ECO:0000313" key="5">
    <source>
        <dbReference type="EMBL" id="VFT93750.1"/>
    </source>
</evidence>
<proteinExistence type="predicted"/>
<name>A0A485L725_9STRA</name>